<proteinExistence type="predicted"/>
<accession>A0A0E9Q2V9</accession>
<evidence type="ECO:0000313" key="1">
    <source>
        <dbReference type="EMBL" id="JAH10837.1"/>
    </source>
</evidence>
<reference evidence="1" key="1">
    <citation type="submission" date="2014-11" db="EMBL/GenBank/DDBJ databases">
        <authorList>
            <person name="Amaro Gonzalez C."/>
        </authorList>
    </citation>
    <scope>NUCLEOTIDE SEQUENCE</scope>
</reference>
<protein>
    <submittedName>
        <fullName evidence="1">Uncharacterized protein</fullName>
    </submittedName>
</protein>
<sequence>MPVTTIKGTTLHILSAHAKELKQNQASLVEPDPW</sequence>
<dbReference type="EMBL" id="GBXM01097740">
    <property type="protein sequence ID" value="JAH10837.1"/>
    <property type="molecule type" value="Transcribed_RNA"/>
</dbReference>
<reference evidence="1" key="2">
    <citation type="journal article" date="2015" name="Fish Shellfish Immunol.">
        <title>Early steps in the European eel (Anguilla anguilla)-Vibrio vulnificus interaction in the gills: Role of the RtxA13 toxin.</title>
        <authorList>
            <person name="Callol A."/>
            <person name="Pajuelo D."/>
            <person name="Ebbesson L."/>
            <person name="Teles M."/>
            <person name="MacKenzie S."/>
            <person name="Amaro C."/>
        </authorList>
    </citation>
    <scope>NUCLEOTIDE SEQUENCE</scope>
</reference>
<dbReference type="AlphaFoldDB" id="A0A0E9Q2V9"/>
<organism evidence="1">
    <name type="scientific">Anguilla anguilla</name>
    <name type="common">European freshwater eel</name>
    <name type="synonym">Muraena anguilla</name>
    <dbReference type="NCBI Taxonomy" id="7936"/>
    <lineage>
        <taxon>Eukaryota</taxon>
        <taxon>Metazoa</taxon>
        <taxon>Chordata</taxon>
        <taxon>Craniata</taxon>
        <taxon>Vertebrata</taxon>
        <taxon>Euteleostomi</taxon>
        <taxon>Actinopterygii</taxon>
        <taxon>Neopterygii</taxon>
        <taxon>Teleostei</taxon>
        <taxon>Anguilliformes</taxon>
        <taxon>Anguillidae</taxon>
        <taxon>Anguilla</taxon>
    </lineage>
</organism>
<name>A0A0E9Q2V9_ANGAN</name>